<evidence type="ECO:0008006" key="3">
    <source>
        <dbReference type="Google" id="ProtNLM"/>
    </source>
</evidence>
<dbReference type="Proteomes" id="UP000075260">
    <property type="component" value="Unassembled WGS sequence"/>
</dbReference>
<dbReference type="EMBL" id="JEMA01000328">
    <property type="protein sequence ID" value="KYF71557.1"/>
    <property type="molecule type" value="Genomic_DNA"/>
</dbReference>
<dbReference type="RefSeq" id="WP_061606908.1">
    <property type="nucleotide sequence ID" value="NZ_JEMA01000328.1"/>
</dbReference>
<dbReference type="Pfam" id="PF09720">
    <property type="entry name" value="Unstab_antitox"/>
    <property type="match status" value="1"/>
</dbReference>
<organism evidence="1 2">
    <name type="scientific">Sorangium cellulosum</name>
    <name type="common">Polyangium cellulosum</name>
    <dbReference type="NCBI Taxonomy" id="56"/>
    <lineage>
        <taxon>Bacteria</taxon>
        <taxon>Pseudomonadati</taxon>
        <taxon>Myxococcota</taxon>
        <taxon>Polyangia</taxon>
        <taxon>Polyangiales</taxon>
        <taxon>Polyangiaceae</taxon>
        <taxon>Sorangium</taxon>
    </lineage>
</organism>
<protein>
    <recommendedName>
        <fullName evidence="3">Addiction module protein</fullName>
    </recommendedName>
</protein>
<dbReference type="AlphaFoldDB" id="A0A150QU53"/>
<dbReference type="OrthoDB" id="5520887at2"/>
<evidence type="ECO:0000313" key="2">
    <source>
        <dbReference type="Proteomes" id="UP000075260"/>
    </source>
</evidence>
<evidence type="ECO:0000313" key="1">
    <source>
        <dbReference type="EMBL" id="KYF71557.1"/>
    </source>
</evidence>
<gene>
    <name evidence="1" type="ORF">BE15_21735</name>
</gene>
<name>A0A150QU53_SORCE</name>
<dbReference type="InterPro" id="IPR013406">
    <property type="entry name" value="CHP02574_addiction_mod"/>
</dbReference>
<reference evidence="1 2" key="1">
    <citation type="submission" date="2014-02" db="EMBL/GenBank/DDBJ databases">
        <title>The small core and large imbalanced accessory genome model reveals a collaborative survival strategy of Sorangium cellulosum strains in nature.</title>
        <authorList>
            <person name="Han K."/>
            <person name="Peng R."/>
            <person name="Blom J."/>
            <person name="Li Y.-Z."/>
        </authorList>
    </citation>
    <scope>NUCLEOTIDE SEQUENCE [LARGE SCALE GENOMIC DNA]</scope>
    <source>
        <strain evidence="1 2">So0008-312</strain>
    </source>
</reference>
<accession>A0A150QU53</accession>
<proteinExistence type="predicted"/>
<comment type="caution">
    <text evidence="1">The sequence shown here is derived from an EMBL/GenBank/DDBJ whole genome shotgun (WGS) entry which is preliminary data.</text>
</comment>
<sequence length="59" mass="6590">MRTEVYAPAGQTTEEVEAAWAEEIQQRLADVDAGVVMPVPWPEARRRILAAANGRREAR</sequence>